<comment type="caution">
    <text evidence="1">The sequence shown here is derived from an EMBL/GenBank/DDBJ whole genome shotgun (WGS) entry which is preliminary data.</text>
</comment>
<sequence length="185" mass="20931">MATQRFGVRGLGAVATAAAGMAAGALVTMAAQRHALGTLRVRLEHLERTAHSQQHTNLANQQRLHWELLSKAIDDPELAEVLDLFEAPVSTKQRRQYLYANALYTNALFYYRIGNISREEFFGYIRGILQNPVVREYWYATRHQRATIADGSDEAELGRMVDELLTQLEESDADEWWVVGEPPSQ</sequence>
<evidence type="ECO:0000313" key="2">
    <source>
        <dbReference type="Proteomes" id="UP001230654"/>
    </source>
</evidence>
<accession>A0ABU0NXR0</accession>
<dbReference type="Proteomes" id="UP001230654">
    <property type="component" value="Unassembled WGS sequence"/>
</dbReference>
<protein>
    <recommendedName>
        <fullName evidence="3">Secreted protein</fullName>
    </recommendedName>
</protein>
<evidence type="ECO:0008006" key="3">
    <source>
        <dbReference type="Google" id="ProtNLM"/>
    </source>
</evidence>
<organism evidence="1 2">
    <name type="scientific">Streptomyces rishiriensis</name>
    <dbReference type="NCBI Taxonomy" id="68264"/>
    <lineage>
        <taxon>Bacteria</taxon>
        <taxon>Bacillati</taxon>
        <taxon>Actinomycetota</taxon>
        <taxon>Actinomycetes</taxon>
        <taxon>Kitasatosporales</taxon>
        <taxon>Streptomycetaceae</taxon>
        <taxon>Streptomyces</taxon>
    </lineage>
</organism>
<dbReference type="InterPro" id="IPR045728">
    <property type="entry name" value="DUF6082"/>
</dbReference>
<evidence type="ECO:0000313" key="1">
    <source>
        <dbReference type="EMBL" id="MDQ0583942.1"/>
    </source>
</evidence>
<keyword evidence="2" id="KW-1185">Reference proteome</keyword>
<proteinExistence type="predicted"/>
<dbReference type="Pfam" id="PF19560">
    <property type="entry name" value="DUF6082"/>
    <property type="match status" value="1"/>
</dbReference>
<name>A0ABU0NXR0_STRRH</name>
<gene>
    <name evidence="1" type="ORF">QF030_006120</name>
</gene>
<dbReference type="EMBL" id="JAUSWV010000002">
    <property type="protein sequence ID" value="MDQ0583942.1"/>
    <property type="molecule type" value="Genomic_DNA"/>
</dbReference>
<dbReference type="RefSeq" id="WP_307165807.1">
    <property type="nucleotide sequence ID" value="NZ_JAUSWV010000002.1"/>
</dbReference>
<reference evidence="1 2" key="1">
    <citation type="submission" date="2023-07" db="EMBL/GenBank/DDBJ databases">
        <title>Comparative genomics of wheat-associated soil bacteria to identify genetic determinants of phenazine resistance.</title>
        <authorList>
            <person name="Mouncey N."/>
        </authorList>
    </citation>
    <scope>NUCLEOTIDE SEQUENCE [LARGE SCALE GENOMIC DNA]</scope>
    <source>
        <strain evidence="1 2">B2I6</strain>
    </source>
</reference>